<name>A0A165F7P4_XYLHT</name>
<evidence type="ECO:0000256" key="2">
    <source>
        <dbReference type="ARBA" id="ARBA00022737"/>
    </source>
</evidence>
<dbReference type="RefSeq" id="XP_018186227.1">
    <property type="nucleotide sequence ID" value="XM_018329522.1"/>
</dbReference>
<dbReference type="PANTHER" id="PTHR44472:SF1">
    <property type="entry name" value="DDB1 AND CUL4 ASSOCIATED FACTOR 4"/>
    <property type="match status" value="1"/>
</dbReference>
<keyword evidence="2" id="KW-0677">Repeat</keyword>
<dbReference type="InParanoid" id="A0A165F7P4"/>
<dbReference type="InterPro" id="IPR015943">
    <property type="entry name" value="WD40/YVTN_repeat-like_dom_sf"/>
</dbReference>
<evidence type="ECO:0000313" key="3">
    <source>
        <dbReference type="EMBL" id="KZF20672.1"/>
    </source>
</evidence>
<organism evidence="3 4">
    <name type="scientific">Xylona heveae (strain CBS 132557 / TC161)</name>
    <dbReference type="NCBI Taxonomy" id="1328760"/>
    <lineage>
        <taxon>Eukaryota</taxon>
        <taxon>Fungi</taxon>
        <taxon>Dikarya</taxon>
        <taxon>Ascomycota</taxon>
        <taxon>Pezizomycotina</taxon>
        <taxon>Xylonomycetes</taxon>
        <taxon>Xylonales</taxon>
        <taxon>Xylonaceae</taxon>
        <taxon>Xylona</taxon>
    </lineage>
</organism>
<dbReference type="OrthoDB" id="128867at2759"/>
<evidence type="ECO:0000313" key="4">
    <source>
        <dbReference type="Proteomes" id="UP000076632"/>
    </source>
</evidence>
<evidence type="ECO:0008006" key="5">
    <source>
        <dbReference type="Google" id="ProtNLM"/>
    </source>
</evidence>
<dbReference type="Proteomes" id="UP000076632">
    <property type="component" value="Unassembled WGS sequence"/>
</dbReference>
<dbReference type="SUPFAM" id="SSF50978">
    <property type="entry name" value="WD40 repeat-like"/>
    <property type="match status" value="1"/>
</dbReference>
<protein>
    <recommendedName>
        <fullName evidence="5">WD40 repeat-like protein</fullName>
    </recommendedName>
</protein>
<dbReference type="InterPro" id="IPR036322">
    <property type="entry name" value="WD40_repeat_dom_sf"/>
</dbReference>
<reference evidence="3 4" key="1">
    <citation type="journal article" date="2016" name="Fungal Biol.">
        <title>The genome of Xylona heveae provides a window into fungal endophytism.</title>
        <authorList>
            <person name="Gazis R."/>
            <person name="Kuo A."/>
            <person name="Riley R."/>
            <person name="LaButti K."/>
            <person name="Lipzen A."/>
            <person name="Lin J."/>
            <person name="Amirebrahimi M."/>
            <person name="Hesse C.N."/>
            <person name="Spatafora J.W."/>
            <person name="Henrissat B."/>
            <person name="Hainaut M."/>
            <person name="Grigoriev I.V."/>
            <person name="Hibbett D.S."/>
        </authorList>
    </citation>
    <scope>NUCLEOTIDE SEQUENCE [LARGE SCALE GENOMIC DNA]</scope>
    <source>
        <strain evidence="3 4">TC161</strain>
    </source>
</reference>
<dbReference type="GO" id="GO:0080008">
    <property type="term" value="C:Cul4-RING E3 ubiquitin ligase complex"/>
    <property type="evidence" value="ECO:0007669"/>
    <property type="project" value="TreeGrafter"/>
</dbReference>
<sequence length="365" mass="40466">MEKRIPGYYFDPEKRKYFKILPNHAAPASQYSRQNVSKVQYLERKRKRDERDEARLKMRITRSRILNHPLAGALSLPREHGQELRPAALAKTYATGLSSERLISSSDPRGEKIGQFARDPETGGLFFSTIHSGVSKYMSIAPKWSSNGEPEYSKIRGWHLITPPSASEITSVNIGKTRTLMSTTLGGTTQSTVHLAKLVDPSCFDGSLLDVGAHVLLKPPGQTSIWTSAPSKTDGNIAIGTSSGINLLQESLSNWTELKTIHYPTDVFALEFLSASTIAAGLRDNSVRLYDQRSSGKSLRLRHRSAVTGIKQVDDCRILVCGLKNSVSPDRRCPCRSDTIPSPHLFPETRVSLFSFVSLFYSLSN</sequence>
<proteinExistence type="predicted"/>
<dbReference type="GeneID" id="28894659"/>
<dbReference type="PANTHER" id="PTHR44472">
    <property type="entry name" value="DDB1- AND CUL4-ASSOCIATED FACTOR 4-RELATED"/>
    <property type="match status" value="1"/>
</dbReference>
<keyword evidence="1" id="KW-0853">WD repeat</keyword>
<evidence type="ECO:0000256" key="1">
    <source>
        <dbReference type="ARBA" id="ARBA00022574"/>
    </source>
</evidence>
<dbReference type="AlphaFoldDB" id="A0A165F7P4"/>
<dbReference type="OMA" id="SCWNGGI"/>
<dbReference type="EMBL" id="KV407462">
    <property type="protein sequence ID" value="KZF20672.1"/>
    <property type="molecule type" value="Genomic_DNA"/>
</dbReference>
<dbReference type="InterPro" id="IPR052254">
    <property type="entry name" value="CUL4-DDB1_E3_ligase_receptor"/>
</dbReference>
<accession>A0A165F7P4</accession>
<dbReference type="Gene3D" id="2.130.10.10">
    <property type="entry name" value="YVTN repeat-like/Quinoprotein amine dehydrogenase"/>
    <property type="match status" value="1"/>
</dbReference>
<dbReference type="STRING" id="1328760.A0A165F7P4"/>
<keyword evidence="4" id="KW-1185">Reference proteome</keyword>
<gene>
    <name evidence="3" type="ORF">L228DRAFT_176898</name>
</gene>